<evidence type="ECO:0000313" key="2">
    <source>
        <dbReference type="EMBL" id="CAH1796144.1"/>
    </source>
</evidence>
<evidence type="ECO:0000313" key="3">
    <source>
        <dbReference type="Proteomes" id="UP000749559"/>
    </source>
</evidence>
<reference evidence="2" key="1">
    <citation type="submission" date="2022-03" db="EMBL/GenBank/DDBJ databases">
        <authorList>
            <person name="Martin C."/>
        </authorList>
    </citation>
    <scope>NUCLEOTIDE SEQUENCE</scope>
</reference>
<name>A0A8J1XU96_OWEFU</name>
<feature type="region of interest" description="Disordered" evidence="1">
    <location>
        <begin position="143"/>
        <end position="175"/>
    </location>
</feature>
<dbReference type="Proteomes" id="UP000749559">
    <property type="component" value="Unassembled WGS sequence"/>
</dbReference>
<evidence type="ECO:0000256" key="1">
    <source>
        <dbReference type="SAM" id="MobiDB-lite"/>
    </source>
</evidence>
<feature type="compositionally biased region" description="Acidic residues" evidence="1">
    <location>
        <begin position="355"/>
        <end position="374"/>
    </location>
</feature>
<feature type="compositionally biased region" description="Basic and acidic residues" evidence="1">
    <location>
        <begin position="152"/>
        <end position="166"/>
    </location>
</feature>
<keyword evidence="3" id="KW-1185">Reference proteome</keyword>
<dbReference type="AlphaFoldDB" id="A0A8J1XU96"/>
<sequence>MTVSKTDTETMTGYRSKFLHRLSKLPAVQLTKSFYETTKTVEVLKCGLEFAEKRMEALSQPVKAAIPIEHEFVQKLDLAANGTLKTLERQFPIVTEYPVQASERIGRKALRSFPGRQFLKGLDLIIGVSETALDFVKPMEECRVPSESPIEPDTKPSVDETDKPSSTDEGVDVDTESVNQMASKNNQREPKQPLLALATEGFDVAALTKTLYCFTVVWSLDMWVQTLKSVRRYLRRLYTGQYRKSARIKTSKLSPSRAQAMEARRIKKVAPHKPAKESSKIEQLGTWVLALFGKTPEKQSSGDIRKYLINLNNEAVGETPDDGDHERKRKFSDVSSDSSDVSDIDLATFDLDNYISDDDPDYEPCSETESDESLEFVASASEDELLAELQEDPTGGQDEVLPKMSKQEPPEVAPKPTSKPSNDDALPGESPNRKCKDDKSNKDNINVVEKDTT</sequence>
<accession>A0A8J1XU96</accession>
<feature type="region of interest" description="Disordered" evidence="1">
    <location>
        <begin position="315"/>
        <end position="453"/>
    </location>
</feature>
<protein>
    <submittedName>
        <fullName evidence="2">Uncharacterized protein</fullName>
    </submittedName>
</protein>
<proteinExistence type="predicted"/>
<gene>
    <name evidence="2" type="ORF">OFUS_LOCUS20587</name>
</gene>
<feature type="compositionally biased region" description="Acidic residues" evidence="1">
    <location>
        <begin position="381"/>
        <end position="391"/>
    </location>
</feature>
<dbReference type="EMBL" id="CAIIXF020000010">
    <property type="protein sequence ID" value="CAH1796144.1"/>
    <property type="molecule type" value="Genomic_DNA"/>
</dbReference>
<organism evidence="2 3">
    <name type="scientific">Owenia fusiformis</name>
    <name type="common">Polychaete worm</name>
    <dbReference type="NCBI Taxonomy" id="6347"/>
    <lineage>
        <taxon>Eukaryota</taxon>
        <taxon>Metazoa</taxon>
        <taxon>Spiralia</taxon>
        <taxon>Lophotrochozoa</taxon>
        <taxon>Annelida</taxon>
        <taxon>Polychaeta</taxon>
        <taxon>Sedentaria</taxon>
        <taxon>Canalipalpata</taxon>
        <taxon>Sabellida</taxon>
        <taxon>Oweniida</taxon>
        <taxon>Oweniidae</taxon>
        <taxon>Owenia</taxon>
    </lineage>
</organism>
<feature type="compositionally biased region" description="Basic and acidic residues" evidence="1">
    <location>
        <begin position="431"/>
        <end position="453"/>
    </location>
</feature>
<comment type="caution">
    <text evidence="2">The sequence shown here is derived from an EMBL/GenBank/DDBJ whole genome shotgun (WGS) entry which is preliminary data.</text>
</comment>